<evidence type="ECO:0000256" key="4">
    <source>
        <dbReference type="ARBA" id="ARBA00022475"/>
    </source>
</evidence>
<dbReference type="PANTHER" id="PTHR46494:SF1">
    <property type="entry name" value="CORA FAMILY METAL ION TRANSPORTER (EUROFUNG)"/>
    <property type="match status" value="1"/>
</dbReference>
<evidence type="ECO:0000313" key="10">
    <source>
        <dbReference type="Proteomes" id="UP000176650"/>
    </source>
</evidence>
<keyword evidence="7 8" id="KW-0472">Membrane</keyword>
<sequence length="306" mass="36014">MARKECSINGIRWVSVHKPTHEDIAFIADLFSFHPFVTESIIAPTLHPLVEYFKDHLFLILHFPLIERTQAPNHIVEVDCLITKDTLVTISYMAFERLETIFEDAQKNPAIRKQLARKHTDFLLYRIIDRLFQKQLEDLDYLEKEITHIENKIFKRDDRLTVEEISHTRKDILDFRRSINPQTVVLQSFVEKAERFYGKKSMAPYWSDLLTTEDRIKNLIENQKETMDVLYQTNDSLLSSRLSRIIAVLTIFSAVILPLNLISSIWGMNQRVLPLRDGPFDFWIVVGVMVAVALLLLLFFRRKLWL</sequence>
<dbReference type="STRING" id="1797298.A2988_00645"/>
<dbReference type="GO" id="GO:0050897">
    <property type="term" value="F:cobalt ion binding"/>
    <property type="evidence" value="ECO:0007669"/>
    <property type="project" value="TreeGrafter"/>
</dbReference>
<dbReference type="GO" id="GO:0005886">
    <property type="term" value="C:plasma membrane"/>
    <property type="evidence" value="ECO:0007669"/>
    <property type="project" value="UniProtKB-SubCell"/>
</dbReference>
<evidence type="ECO:0000256" key="2">
    <source>
        <dbReference type="ARBA" id="ARBA00009765"/>
    </source>
</evidence>
<evidence type="ECO:0000256" key="7">
    <source>
        <dbReference type="ARBA" id="ARBA00023136"/>
    </source>
</evidence>
<evidence type="ECO:0000256" key="8">
    <source>
        <dbReference type="SAM" id="Phobius"/>
    </source>
</evidence>
<dbReference type="InterPro" id="IPR045863">
    <property type="entry name" value="CorA_TM1_TM2"/>
</dbReference>
<evidence type="ECO:0008006" key="11">
    <source>
        <dbReference type="Google" id="ProtNLM"/>
    </source>
</evidence>
<name>A0A1F5BTS4_9BACT</name>
<protein>
    <recommendedName>
        <fullName evidence="11">Magnesium transporter CorA</fullName>
    </recommendedName>
</protein>
<dbReference type="AlphaFoldDB" id="A0A1F5BTS4"/>
<organism evidence="9 10">
    <name type="scientific">Candidatus Azambacteria bacterium RIFCSPLOWO2_01_FULL_46_25</name>
    <dbReference type="NCBI Taxonomy" id="1797298"/>
    <lineage>
        <taxon>Bacteria</taxon>
        <taxon>Candidatus Azamiibacteriota</taxon>
    </lineage>
</organism>
<reference evidence="9 10" key="1">
    <citation type="journal article" date="2016" name="Nat. Commun.">
        <title>Thousands of microbial genomes shed light on interconnected biogeochemical processes in an aquifer system.</title>
        <authorList>
            <person name="Anantharaman K."/>
            <person name="Brown C.T."/>
            <person name="Hug L.A."/>
            <person name="Sharon I."/>
            <person name="Castelle C.J."/>
            <person name="Probst A.J."/>
            <person name="Thomas B.C."/>
            <person name="Singh A."/>
            <person name="Wilkins M.J."/>
            <person name="Karaoz U."/>
            <person name="Brodie E.L."/>
            <person name="Williams K.H."/>
            <person name="Hubbard S.S."/>
            <person name="Banfield J.F."/>
        </authorList>
    </citation>
    <scope>NUCLEOTIDE SEQUENCE [LARGE SCALE GENOMIC DNA]</scope>
</reference>
<evidence type="ECO:0000256" key="1">
    <source>
        <dbReference type="ARBA" id="ARBA00004651"/>
    </source>
</evidence>
<accession>A0A1F5BTS4</accession>
<dbReference type="EMBL" id="MEYS01000002">
    <property type="protein sequence ID" value="OGD33980.1"/>
    <property type="molecule type" value="Genomic_DNA"/>
</dbReference>
<dbReference type="Proteomes" id="UP000176650">
    <property type="component" value="Unassembled WGS sequence"/>
</dbReference>
<feature type="transmembrane region" description="Helical" evidence="8">
    <location>
        <begin position="280"/>
        <end position="300"/>
    </location>
</feature>
<gene>
    <name evidence="9" type="ORF">A2988_00645</name>
</gene>
<feature type="transmembrane region" description="Helical" evidence="8">
    <location>
        <begin position="245"/>
        <end position="268"/>
    </location>
</feature>
<dbReference type="Pfam" id="PF01544">
    <property type="entry name" value="CorA"/>
    <property type="match status" value="1"/>
</dbReference>
<comment type="similarity">
    <text evidence="2">Belongs to the CorA metal ion transporter (MIT) (TC 1.A.35) family.</text>
</comment>
<dbReference type="SUPFAM" id="SSF143865">
    <property type="entry name" value="CorA soluble domain-like"/>
    <property type="match status" value="1"/>
</dbReference>
<evidence type="ECO:0000256" key="6">
    <source>
        <dbReference type="ARBA" id="ARBA00022989"/>
    </source>
</evidence>
<comment type="caution">
    <text evidence="9">The sequence shown here is derived from an EMBL/GenBank/DDBJ whole genome shotgun (WGS) entry which is preliminary data.</text>
</comment>
<dbReference type="PANTHER" id="PTHR46494">
    <property type="entry name" value="CORA FAMILY METAL ION TRANSPORTER (EUROFUNG)"/>
    <property type="match status" value="1"/>
</dbReference>
<comment type="subcellular location">
    <subcellularLocation>
        <location evidence="1">Cell membrane</location>
        <topology evidence="1">Multi-pass membrane protein</topology>
    </subcellularLocation>
</comment>
<dbReference type="GO" id="GO:0015087">
    <property type="term" value="F:cobalt ion transmembrane transporter activity"/>
    <property type="evidence" value="ECO:0007669"/>
    <property type="project" value="TreeGrafter"/>
</dbReference>
<evidence type="ECO:0000313" key="9">
    <source>
        <dbReference type="EMBL" id="OGD33980.1"/>
    </source>
</evidence>
<dbReference type="Gene3D" id="3.30.460.20">
    <property type="entry name" value="CorA soluble domain-like"/>
    <property type="match status" value="1"/>
</dbReference>
<dbReference type="SUPFAM" id="SSF144083">
    <property type="entry name" value="Magnesium transport protein CorA, transmembrane region"/>
    <property type="match status" value="1"/>
</dbReference>
<dbReference type="Gene3D" id="1.20.58.340">
    <property type="entry name" value="Magnesium transport protein CorA, transmembrane region"/>
    <property type="match status" value="2"/>
</dbReference>
<dbReference type="InterPro" id="IPR045861">
    <property type="entry name" value="CorA_cytoplasmic_dom"/>
</dbReference>
<keyword evidence="4" id="KW-1003">Cell membrane</keyword>
<keyword evidence="6 8" id="KW-1133">Transmembrane helix</keyword>
<evidence type="ECO:0000256" key="3">
    <source>
        <dbReference type="ARBA" id="ARBA00022448"/>
    </source>
</evidence>
<dbReference type="GO" id="GO:0015095">
    <property type="term" value="F:magnesium ion transmembrane transporter activity"/>
    <property type="evidence" value="ECO:0007669"/>
    <property type="project" value="TreeGrafter"/>
</dbReference>
<proteinExistence type="inferred from homology"/>
<keyword evidence="3" id="KW-0813">Transport</keyword>
<keyword evidence="5 8" id="KW-0812">Transmembrane</keyword>
<dbReference type="InterPro" id="IPR002523">
    <property type="entry name" value="MgTranspt_CorA/ZnTranspt_ZntB"/>
</dbReference>
<dbReference type="GO" id="GO:0000287">
    <property type="term" value="F:magnesium ion binding"/>
    <property type="evidence" value="ECO:0007669"/>
    <property type="project" value="TreeGrafter"/>
</dbReference>
<evidence type="ECO:0000256" key="5">
    <source>
        <dbReference type="ARBA" id="ARBA00022692"/>
    </source>
</evidence>